<sequence>MAERKGRRRREDGAKPELPGRRGPEDGAEPRSAGRRRRGAGPEPLGRGGDGTRAGSTGPGDTEADGRAKQARGGGGASVVVRGLVQNRFGFLALVVTALAALYGVAYVTRPAPVKPVVAAPARVAVESVSALCPDPAGGRVTTVTPPGGKGTGRATVAEVKDKASPLAELDRPGAPWHKDLPAGSGPVEVAATGAMALGLEAVQTTKATRGAARGLSSVRCAEPGSSAWFVGPGPAAADVTLYLTNADSSQAVIEIMVYAGEGPVVGESGNALVLPPGEHREIKVSDLAPSPLVMAVEVRTTTGRVAASARAVLGEKKGSDWLPPAAAPATQVVVPGLPGGGGRRELFVTAPGEADTVVQVKALTADGFYAMKNRESVEVPAGSTVSVDLSTGIGGQPSAIVLTAQAPVVAGVMITGTGSTQDIAFGAGAAPLDLGSVLADNRTAKGTSTRLILSAPQGTARVRLQSLPGRGAPPAPVDVEIPASRTKEIKLSPPSGKAGDYSLVVVPLPGSAPVYGGQVMDERTEDGLLLTTTPLARSRTWTLTRPTVESPATVLP</sequence>
<keyword evidence="2" id="KW-0812">Transmembrane</keyword>
<gene>
    <name evidence="3" type="ORF">BJ992_001485</name>
</gene>
<keyword evidence="4" id="KW-1185">Reference proteome</keyword>
<dbReference type="Proteomes" id="UP000555564">
    <property type="component" value="Unassembled WGS sequence"/>
</dbReference>
<accession>A0A7X0M6J0</accession>
<proteinExistence type="predicted"/>
<evidence type="ECO:0000256" key="2">
    <source>
        <dbReference type="SAM" id="Phobius"/>
    </source>
</evidence>
<evidence type="ECO:0000256" key="1">
    <source>
        <dbReference type="SAM" id="MobiDB-lite"/>
    </source>
</evidence>
<dbReference type="InterPro" id="IPR043777">
    <property type="entry name" value="DUF5719"/>
</dbReference>
<organism evidence="3 4">
    <name type="scientific">Sphaerisporangium rubeum</name>
    <dbReference type="NCBI Taxonomy" id="321317"/>
    <lineage>
        <taxon>Bacteria</taxon>
        <taxon>Bacillati</taxon>
        <taxon>Actinomycetota</taxon>
        <taxon>Actinomycetes</taxon>
        <taxon>Streptosporangiales</taxon>
        <taxon>Streptosporangiaceae</taxon>
        <taxon>Sphaerisporangium</taxon>
    </lineage>
</organism>
<name>A0A7X0M6J0_9ACTN</name>
<keyword evidence="2" id="KW-0472">Membrane</keyword>
<dbReference type="EMBL" id="JACHIU010000001">
    <property type="protein sequence ID" value="MBB6472054.1"/>
    <property type="molecule type" value="Genomic_DNA"/>
</dbReference>
<evidence type="ECO:0008006" key="5">
    <source>
        <dbReference type="Google" id="ProtNLM"/>
    </source>
</evidence>
<reference evidence="3 4" key="1">
    <citation type="submission" date="2020-08" db="EMBL/GenBank/DDBJ databases">
        <title>Sequencing the genomes of 1000 actinobacteria strains.</title>
        <authorList>
            <person name="Klenk H.-P."/>
        </authorList>
    </citation>
    <scope>NUCLEOTIDE SEQUENCE [LARGE SCALE GENOMIC DNA]</scope>
    <source>
        <strain evidence="3 4">DSM 44936</strain>
    </source>
</reference>
<dbReference type="AlphaFoldDB" id="A0A7X0M6J0"/>
<dbReference type="Pfam" id="PF18986">
    <property type="entry name" value="DUF5719"/>
    <property type="match status" value="1"/>
</dbReference>
<feature type="compositionally biased region" description="Basic and acidic residues" evidence="1">
    <location>
        <begin position="1"/>
        <end position="29"/>
    </location>
</feature>
<protein>
    <recommendedName>
        <fullName evidence="5">Secreted protein</fullName>
    </recommendedName>
</protein>
<evidence type="ECO:0000313" key="3">
    <source>
        <dbReference type="EMBL" id="MBB6472054.1"/>
    </source>
</evidence>
<comment type="caution">
    <text evidence="3">The sequence shown here is derived from an EMBL/GenBank/DDBJ whole genome shotgun (WGS) entry which is preliminary data.</text>
</comment>
<feature type="transmembrane region" description="Helical" evidence="2">
    <location>
        <begin position="89"/>
        <end position="108"/>
    </location>
</feature>
<keyword evidence="2" id="KW-1133">Transmembrane helix</keyword>
<dbReference type="RefSeq" id="WP_221474719.1">
    <property type="nucleotide sequence ID" value="NZ_JACHIU010000001.1"/>
</dbReference>
<evidence type="ECO:0000313" key="4">
    <source>
        <dbReference type="Proteomes" id="UP000555564"/>
    </source>
</evidence>
<feature type="region of interest" description="Disordered" evidence="1">
    <location>
        <begin position="1"/>
        <end position="74"/>
    </location>
</feature>